<evidence type="ECO:0000256" key="3">
    <source>
        <dbReference type="ARBA" id="ARBA00023002"/>
    </source>
</evidence>
<dbReference type="PANTHER" id="PTHR13887">
    <property type="entry name" value="GLUTATHIONE S-TRANSFERASE KAPPA"/>
    <property type="match status" value="1"/>
</dbReference>
<dbReference type="AlphaFoldDB" id="A0A0G1CGT1"/>
<dbReference type="InterPro" id="IPR036249">
    <property type="entry name" value="Thioredoxin-like_sf"/>
</dbReference>
<comment type="similarity">
    <text evidence="1">Belongs to the thioredoxin family. DsbA subfamily.</text>
</comment>
<keyword evidence="3" id="KW-0560">Oxidoreductase</keyword>
<comment type="caution">
    <text evidence="8">The sequence shown here is derived from an EMBL/GenBank/DDBJ whole genome shotgun (WGS) entry which is preliminary data.</text>
</comment>
<sequence length="247" mass="26748">MEHETPQSPVQTTTLTIPIAIIIAGVLIAGAVYLGTSKGAPTTAVNNQQPQQAPQQTGDLDQMAAISASDHVRGNPDAPVKIVEYSDTECPFCKRFHSTMQEVMNEYGKNGKVAWVYRHFPLDQLHSKARKEAVALECADEQGGNDKFWSYADRLYEITPANNGLDPSELPKIAQYVGLDVAKFNTCLASTKYDAHIEADVQNATATGGNGTPWSIVVDKNGKKYPLSGAQPYASVKQLIDLALQGK</sequence>
<gene>
    <name evidence="8" type="ORF">UV61_C0025G0017</name>
</gene>
<evidence type="ECO:0000256" key="4">
    <source>
        <dbReference type="ARBA" id="ARBA00023157"/>
    </source>
</evidence>
<dbReference type="Proteomes" id="UP000034050">
    <property type="component" value="Unassembled WGS sequence"/>
</dbReference>
<evidence type="ECO:0000313" key="9">
    <source>
        <dbReference type="Proteomes" id="UP000034050"/>
    </source>
</evidence>
<evidence type="ECO:0000256" key="5">
    <source>
        <dbReference type="ARBA" id="ARBA00023284"/>
    </source>
</evidence>
<dbReference type="STRING" id="1618446.UV61_C0025G0017"/>
<evidence type="ECO:0000256" key="1">
    <source>
        <dbReference type="ARBA" id="ARBA00005791"/>
    </source>
</evidence>
<dbReference type="SUPFAM" id="SSF52833">
    <property type="entry name" value="Thioredoxin-like"/>
    <property type="match status" value="1"/>
</dbReference>
<dbReference type="PROSITE" id="PS51352">
    <property type="entry name" value="THIOREDOXIN_2"/>
    <property type="match status" value="1"/>
</dbReference>
<feature type="domain" description="Thioredoxin" evidence="7">
    <location>
        <begin position="34"/>
        <end position="245"/>
    </location>
</feature>
<evidence type="ECO:0000256" key="2">
    <source>
        <dbReference type="ARBA" id="ARBA00022729"/>
    </source>
</evidence>
<keyword evidence="2" id="KW-0732">Signal</keyword>
<protein>
    <submittedName>
        <fullName evidence="8">Sodium/proton antiporter</fullName>
    </submittedName>
</protein>
<reference evidence="8 9" key="1">
    <citation type="journal article" date="2015" name="Nature">
        <title>rRNA introns, odd ribosomes, and small enigmatic genomes across a large radiation of phyla.</title>
        <authorList>
            <person name="Brown C.T."/>
            <person name="Hug L.A."/>
            <person name="Thomas B.C."/>
            <person name="Sharon I."/>
            <person name="Castelle C.J."/>
            <person name="Singh A."/>
            <person name="Wilkins M.J."/>
            <person name="Williams K.H."/>
            <person name="Banfield J.F."/>
        </authorList>
    </citation>
    <scope>NUCLEOTIDE SEQUENCE [LARGE SCALE GENOMIC DNA]</scope>
</reference>
<keyword evidence="6" id="KW-1133">Transmembrane helix</keyword>
<keyword evidence="6" id="KW-0472">Membrane</keyword>
<keyword evidence="6" id="KW-0812">Transmembrane</keyword>
<name>A0A0G1CGT1_9BACT</name>
<evidence type="ECO:0000256" key="6">
    <source>
        <dbReference type="SAM" id="Phobius"/>
    </source>
</evidence>
<keyword evidence="5" id="KW-0676">Redox-active center</keyword>
<organism evidence="8 9">
    <name type="scientific">Candidatus Gottesmanbacteria bacterium GW2011_GWB1_43_11</name>
    <dbReference type="NCBI Taxonomy" id="1618446"/>
    <lineage>
        <taxon>Bacteria</taxon>
        <taxon>Candidatus Gottesmaniibacteriota</taxon>
    </lineage>
</organism>
<dbReference type="EMBL" id="LCFD01000025">
    <property type="protein sequence ID" value="KKS84732.1"/>
    <property type="molecule type" value="Genomic_DNA"/>
</dbReference>
<accession>A0A0G1CGT1</accession>
<evidence type="ECO:0000313" key="8">
    <source>
        <dbReference type="EMBL" id="KKS84732.1"/>
    </source>
</evidence>
<dbReference type="Gene3D" id="3.40.30.10">
    <property type="entry name" value="Glutaredoxin"/>
    <property type="match status" value="1"/>
</dbReference>
<evidence type="ECO:0000259" key="7">
    <source>
        <dbReference type="PROSITE" id="PS51352"/>
    </source>
</evidence>
<dbReference type="InterPro" id="IPR012336">
    <property type="entry name" value="Thioredoxin-like_fold"/>
</dbReference>
<feature type="transmembrane region" description="Helical" evidence="6">
    <location>
        <begin position="15"/>
        <end position="34"/>
    </location>
</feature>
<proteinExistence type="inferred from homology"/>
<dbReference type="PANTHER" id="PTHR13887:SF14">
    <property type="entry name" value="DISULFIDE BOND FORMATION PROTEIN D"/>
    <property type="match status" value="1"/>
</dbReference>
<dbReference type="InterPro" id="IPR013766">
    <property type="entry name" value="Thioredoxin_domain"/>
</dbReference>
<dbReference type="Pfam" id="PF13462">
    <property type="entry name" value="Thioredoxin_4"/>
    <property type="match status" value="1"/>
</dbReference>
<keyword evidence="4" id="KW-1015">Disulfide bond</keyword>
<dbReference type="GO" id="GO:0016491">
    <property type="term" value="F:oxidoreductase activity"/>
    <property type="evidence" value="ECO:0007669"/>
    <property type="project" value="UniProtKB-KW"/>
</dbReference>